<evidence type="ECO:0000256" key="1">
    <source>
        <dbReference type="ARBA" id="ARBA00023015"/>
    </source>
</evidence>
<dbReference type="Gene3D" id="1.10.10.10">
    <property type="entry name" value="Winged helix-like DNA-binding domain superfamily/Winged helix DNA-binding domain"/>
    <property type="match status" value="1"/>
</dbReference>
<dbReference type="GO" id="GO:0003700">
    <property type="term" value="F:DNA-binding transcription factor activity"/>
    <property type="evidence" value="ECO:0007669"/>
    <property type="project" value="TreeGrafter"/>
</dbReference>
<dbReference type="AlphaFoldDB" id="E6W0M2"/>
<keyword evidence="3" id="KW-0804">Transcription</keyword>
<dbReference type="InterPro" id="IPR018490">
    <property type="entry name" value="cNMP-bd_dom_sf"/>
</dbReference>
<dbReference type="Proteomes" id="UP000002572">
    <property type="component" value="Chromosome"/>
</dbReference>
<dbReference type="KEGG" id="din:Selin_0526"/>
<dbReference type="SMART" id="SM00100">
    <property type="entry name" value="cNMP"/>
    <property type="match status" value="1"/>
</dbReference>
<evidence type="ECO:0000313" key="6">
    <source>
        <dbReference type="EMBL" id="ADU65274.1"/>
    </source>
</evidence>
<sequence>MEKKQAIEVFQKKFLGEVDAALTDALIPACTLVGKEKKDILFYEGDEGEQVFFLLEGSVRLFRTTDQGKETVVHFVHAGELFAEILLARETRYPVSAMALEPCMLLGMSARRLRQIIQGNPDFALRYIGALTKRLKYLVNMVEHLSSRDVQERFLLYLGHLSASQRLKTVQLPVPKGELALLLGTTPETFSRLLKKLVEEGAIAVDGREITLLQKMPLAGG</sequence>
<dbReference type="PRINTS" id="PR00034">
    <property type="entry name" value="HTHCRP"/>
</dbReference>
<dbReference type="GO" id="GO:0005829">
    <property type="term" value="C:cytosol"/>
    <property type="evidence" value="ECO:0007669"/>
    <property type="project" value="TreeGrafter"/>
</dbReference>
<proteinExistence type="predicted"/>
<organism evidence="6 7">
    <name type="scientific">Desulfurispirillum indicum (strain ATCC BAA-1389 / DSM 22839 / S5)</name>
    <dbReference type="NCBI Taxonomy" id="653733"/>
    <lineage>
        <taxon>Bacteria</taxon>
        <taxon>Pseudomonadati</taxon>
        <taxon>Chrysiogenota</taxon>
        <taxon>Chrysiogenia</taxon>
        <taxon>Chrysiogenales</taxon>
        <taxon>Chrysiogenaceae</taxon>
        <taxon>Desulfurispirillum</taxon>
    </lineage>
</organism>
<dbReference type="Pfam" id="PF13545">
    <property type="entry name" value="HTH_Crp_2"/>
    <property type="match status" value="1"/>
</dbReference>
<evidence type="ECO:0000259" key="5">
    <source>
        <dbReference type="PROSITE" id="PS51063"/>
    </source>
</evidence>
<dbReference type="Pfam" id="PF00027">
    <property type="entry name" value="cNMP_binding"/>
    <property type="match status" value="1"/>
</dbReference>
<dbReference type="InterPro" id="IPR014710">
    <property type="entry name" value="RmlC-like_jellyroll"/>
</dbReference>
<dbReference type="InterPro" id="IPR012318">
    <property type="entry name" value="HTH_CRP"/>
</dbReference>
<evidence type="ECO:0000256" key="2">
    <source>
        <dbReference type="ARBA" id="ARBA00023125"/>
    </source>
</evidence>
<evidence type="ECO:0000313" key="7">
    <source>
        <dbReference type="Proteomes" id="UP000002572"/>
    </source>
</evidence>
<dbReference type="InterPro" id="IPR000595">
    <property type="entry name" value="cNMP-bd_dom"/>
</dbReference>
<dbReference type="Gene3D" id="2.60.120.10">
    <property type="entry name" value="Jelly Rolls"/>
    <property type="match status" value="1"/>
</dbReference>
<accession>E6W0M2</accession>
<dbReference type="EMBL" id="CP002432">
    <property type="protein sequence ID" value="ADU65274.1"/>
    <property type="molecule type" value="Genomic_DNA"/>
</dbReference>
<evidence type="ECO:0000259" key="4">
    <source>
        <dbReference type="PROSITE" id="PS50042"/>
    </source>
</evidence>
<keyword evidence="2" id="KW-0238">DNA-binding</keyword>
<dbReference type="GO" id="GO:0003677">
    <property type="term" value="F:DNA binding"/>
    <property type="evidence" value="ECO:0007669"/>
    <property type="project" value="UniProtKB-KW"/>
</dbReference>
<dbReference type="eggNOG" id="COG0664">
    <property type="taxonomic scope" value="Bacteria"/>
</dbReference>
<keyword evidence="1" id="KW-0805">Transcription regulation</keyword>
<feature type="domain" description="Cyclic nucleotide-binding" evidence="4">
    <location>
        <begin position="14"/>
        <end position="134"/>
    </location>
</feature>
<dbReference type="STRING" id="653733.Selin_0526"/>
<feature type="domain" description="HTH crp-type" evidence="5">
    <location>
        <begin position="148"/>
        <end position="216"/>
    </location>
</feature>
<dbReference type="SMART" id="SM00419">
    <property type="entry name" value="HTH_CRP"/>
    <property type="match status" value="1"/>
</dbReference>
<reference evidence="6 7" key="1">
    <citation type="submission" date="2010-12" db="EMBL/GenBank/DDBJ databases">
        <title>Complete sequence of Desulfurispirillum indicum S5.</title>
        <authorList>
            <consortium name="US DOE Joint Genome Institute"/>
            <person name="Lucas S."/>
            <person name="Copeland A."/>
            <person name="Lapidus A."/>
            <person name="Cheng J.-F."/>
            <person name="Goodwin L."/>
            <person name="Pitluck S."/>
            <person name="Chertkov O."/>
            <person name="Held B."/>
            <person name="Detter J.C."/>
            <person name="Han C."/>
            <person name="Tapia R."/>
            <person name="Land M."/>
            <person name="Hauser L."/>
            <person name="Kyrpides N."/>
            <person name="Ivanova N."/>
            <person name="Mikhailova N."/>
            <person name="Haggblom M."/>
            <person name="Rauschenbach I."/>
            <person name="Bini E."/>
            <person name="Woyke T."/>
        </authorList>
    </citation>
    <scope>NUCLEOTIDE SEQUENCE [LARGE SCALE GENOMIC DNA]</scope>
    <source>
        <strain evidence="7">ATCC BAA-1389 / DSM 22839 / S5</strain>
    </source>
</reference>
<name>E6W0M2_DESIS</name>
<dbReference type="FunCoup" id="E6W0M2">
    <property type="interactions" value="388"/>
</dbReference>
<dbReference type="InParanoid" id="E6W0M2"/>
<gene>
    <name evidence="6" type="ordered locus">Selin_0526</name>
</gene>
<dbReference type="OrthoDB" id="892842at2"/>
<dbReference type="RefSeq" id="WP_013505162.1">
    <property type="nucleotide sequence ID" value="NC_014836.1"/>
</dbReference>
<dbReference type="InterPro" id="IPR050397">
    <property type="entry name" value="Env_Response_Regulators"/>
</dbReference>
<evidence type="ECO:0000256" key="3">
    <source>
        <dbReference type="ARBA" id="ARBA00023163"/>
    </source>
</evidence>
<keyword evidence="7" id="KW-1185">Reference proteome</keyword>
<dbReference type="CDD" id="cd00038">
    <property type="entry name" value="CAP_ED"/>
    <property type="match status" value="1"/>
</dbReference>
<dbReference type="SUPFAM" id="SSF51206">
    <property type="entry name" value="cAMP-binding domain-like"/>
    <property type="match status" value="1"/>
</dbReference>
<dbReference type="HOGENOM" id="CLU_075053_4_0_0"/>
<dbReference type="InterPro" id="IPR036390">
    <property type="entry name" value="WH_DNA-bd_sf"/>
</dbReference>
<dbReference type="PROSITE" id="PS50042">
    <property type="entry name" value="CNMP_BINDING_3"/>
    <property type="match status" value="1"/>
</dbReference>
<dbReference type="InterPro" id="IPR036388">
    <property type="entry name" value="WH-like_DNA-bd_sf"/>
</dbReference>
<dbReference type="PROSITE" id="PS51063">
    <property type="entry name" value="HTH_CRP_2"/>
    <property type="match status" value="1"/>
</dbReference>
<dbReference type="PANTHER" id="PTHR24567">
    <property type="entry name" value="CRP FAMILY TRANSCRIPTIONAL REGULATORY PROTEIN"/>
    <property type="match status" value="1"/>
</dbReference>
<dbReference type="SUPFAM" id="SSF46785">
    <property type="entry name" value="Winged helix' DNA-binding domain"/>
    <property type="match status" value="1"/>
</dbReference>
<dbReference type="PANTHER" id="PTHR24567:SF26">
    <property type="entry name" value="REGULATORY PROTEIN YEIL"/>
    <property type="match status" value="1"/>
</dbReference>
<protein>
    <submittedName>
        <fullName evidence="6">Cyclic nucleotide-binding protein</fullName>
    </submittedName>
</protein>